<gene>
    <name evidence="2" type="ORF">MUK42_17376</name>
</gene>
<keyword evidence="1" id="KW-0472">Membrane</keyword>
<reference evidence="2" key="1">
    <citation type="submission" date="2022-05" db="EMBL/GenBank/DDBJ databases">
        <title>The Musa troglodytarum L. genome provides insights into the mechanism of non-climacteric behaviour and enrichment of carotenoids.</title>
        <authorList>
            <person name="Wang J."/>
        </authorList>
    </citation>
    <scope>NUCLEOTIDE SEQUENCE</scope>
    <source>
        <tissue evidence="2">Leaf</tissue>
    </source>
</reference>
<keyword evidence="3" id="KW-1185">Reference proteome</keyword>
<dbReference type="EMBL" id="CP097510">
    <property type="protein sequence ID" value="URE40363.1"/>
    <property type="molecule type" value="Genomic_DNA"/>
</dbReference>
<evidence type="ECO:0000313" key="3">
    <source>
        <dbReference type="Proteomes" id="UP001055439"/>
    </source>
</evidence>
<name>A0A9E7I0H3_9LILI</name>
<keyword evidence="1" id="KW-1133">Transmembrane helix</keyword>
<protein>
    <submittedName>
        <fullName evidence="2">Uncharacterized protein</fullName>
    </submittedName>
</protein>
<organism evidence="2 3">
    <name type="scientific">Musa troglodytarum</name>
    <name type="common">fe'i banana</name>
    <dbReference type="NCBI Taxonomy" id="320322"/>
    <lineage>
        <taxon>Eukaryota</taxon>
        <taxon>Viridiplantae</taxon>
        <taxon>Streptophyta</taxon>
        <taxon>Embryophyta</taxon>
        <taxon>Tracheophyta</taxon>
        <taxon>Spermatophyta</taxon>
        <taxon>Magnoliopsida</taxon>
        <taxon>Liliopsida</taxon>
        <taxon>Zingiberales</taxon>
        <taxon>Musaceae</taxon>
        <taxon>Musa</taxon>
    </lineage>
</organism>
<keyword evidence="1" id="KW-0812">Transmembrane</keyword>
<proteinExistence type="predicted"/>
<evidence type="ECO:0000313" key="2">
    <source>
        <dbReference type="EMBL" id="URE40363.1"/>
    </source>
</evidence>
<dbReference type="OrthoDB" id="10469965at2759"/>
<accession>A0A9E7I0H3</accession>
<feature type="transmembrane region" description="Helical" evidence="1">
    <location>
        <begin position="68"/>
        <end position="90"/>
    </location>
</feature>
<dbReference type="Proteomes" id="UP001055439">
    <property type="component" value="Chromosome 8"/>
</dbReference>
<evidence type="ECO:0000256" key="1">
    <source>
        <dbReference type="SAM" id="Phobius"/>
    </source>
</evidence>
<sequence length="137" mass="16031">MRKLKAKEAGEALDLGQYVLELIKEKLGYVLRLLEDFGRLVALEFDKAFPLETRSDALRWWRRLGLTVVLPLILVLVLVCLFSCCCRYLYAQQPRRRMEVPTRDAVLMDPAALERRRRPRFMNLKRQEGRGVVESPL</sequence>
<dbReference type="AlphaFoldDB" id="A0A9E7I0H3"/>